<accession>A0ABQ8Q259</accession>
<sequence>MEQIESLPSITPRHFTPNKPFDFSKEAQYDGRLLHHADIPPPRALSRGKVEVRARKARDRAQRMLGFFDNEVLEFQSPHAFSYFAARRLEYLGARNSRSYPDFIAGIKAQRMKRFSNSSPNPFSIRIFTDDNQKILSAFQYRAPDDMIRSNRLLVAEGRRPDVLEQPGRSAPRRKGQHHLIPENLRLQYLHAVQGLLSVLPPEKVESSRRHGAVDGSYQTSHYFTHRGWDGKQDLTPERKGTLHIVPCWTQQGRPLHTMTPSAAFTANGCATAALENFYSQGVELHIWLDAIMEHEFPTQYPAFKKAHEAGRWYESDPGPHLGRVIVWKLGSEDHLDHADAIPTVVYTLSGNYVGGFMDLLDIGTRLEYGPGALIAGFFGHLWHVVTPHEDRLCNPDPRYLELGLTPGRVSVVNYFPTDAFHQLHDKSGGWGRRTLYGRLEDPEEVDRGWVSKRT</sequence>
<organism evidence="1 2">
    <name type="scientific">Lentinula boryana</name>
    <dbReference type="NCBI Taxonomy" id="40481"/>
    <lineage>
        <taxon>Eukaryota</taxon>
        <taxon>Fungi</taxon>
        <taxon>Dikarya</taxon>
        <taxon>Basidiomycota</taxon>
        <taxon>Agaricomycotina</taxon>
        <taxon>Agaricomycetes</taxon>
        <taxon>Agaricomycetidae</taxon>
        <taxon>Agaricales</taxon>
        <taxon>Marasmiineae</taxon>
        <taxon>Omphalotaceae</taxon>
        <taxon>Lentinula</taxon>
    </lineage>
</organism>
<dbReference type="EMBL" id="MU790810">
    <property type="protein sequence ID" value="KAJ3992908.1"/>
    <property type="molecule type" value="Genomic_DNA"/>
</dbReference>
<gene>
    <name evidence="1" type="ORF">F5050DRAFT_1852132</name>
</gene>
<dbReference type="Proteomes" id="UP001163828">
    <property type="component" value="Unassembled WGS sequence"/>
</dbReference>
<evidence type="ECO:0000313" key="1">
    <source>
        <dbReference type="EMBL" id="KAJ3992908.1"/>
    </source>
</evidence>
<protein>
    <submittedName>
        <fullName evidence="1">Uncharacterized protein</fullName>
    </submittedName>
</protein>
<comment type="caution">
    <text evidence="1">The sequence shown here is derived from an EMBL/GenBank/DDBJ whole genome shotgun (WGS) entry which is preliminary data.</text>
</comment>
<name>A0ABQ8Q259_9AGAR</name>
<reference evidence="1" key="1">
    <citation type="submission" date="2022-08" db="EMBL/GenBank/DDBJ databases">
        <authorList>
            <consortium name="DOE Joint Genome Institute"/>
            <person name="Min B."/>
            <person name="Riley R."/>
            <person name="Sierra-Patev S."/>
            <person name="Naranjo-Ortiz M."/>
            <person name="Looney B."/>
            <person name="Konkel Z."/>
            <person name="Slot J.C."/>
            <person name="Sakamoto Y."/>
            <person name="Steenwyk J.L."/>
            <person name="Rokas A."/>
            <person name="Carro J."/>
            <person name="Camarero S."/>
            <person name="Ferreira P."/>
            <person name="Molpeceres G."/>
            <person name="Ruiz-Duenas F.J."/>
            <person name="Serrano A."/>
            <person name="Henrissat B."/>
            <person name="Drula E."/>
            <person name="Hughes K.W."/>
            <person name="Mata J.L."/>
            <person name="Ishikawa N.K."/>
            <person name="Vargas-Isla R."/>
            <person name="Ushijima S."/>
            <person name="Smith C.A."/>
            <person name="Ahrendt S."/>
            <person name="Andreopoulos W."/>
            <person name="He G."/>
            <person name="Labutti K."/>
            <person name="Lipzen A."/>
            <person name="Ng V."/>
            <person name="Sandor L."/>
            <person name="Barry K."/>
            <person name="Martinez A.T."/>
            <person name="Xiao Y."/>
            <person name="Gibbons J.G."/>
            <person name="Terashima K."/>
            <person name="Hibbett D.S."/>
            <person name="Grigoriev I.V."/>
        </authorList>
    </citation>
    <scope>NUCLEOTIDE SEQUENCE</scope>
    <source>
        <strain evidence="1">TFB10827</strain>
    </source>
</reference>
<proteinExistence type="predicted"/>
<evidence type="ECO:0000313" key="2">
    <source>
        <dbReference type="Proteomes" id="UP001163828"/>
    </source>
</evidence>
<keyword evidence="2" id="KW-1185">Reference proteome</keyword>